<reference evidence="2 3" key="1">
    <citation type="submission" date="2017-03" db="EMBL/GenBank/DDBJ databases">
        <title>Complete genome sequence of Candidatus 'Thiodictyon syntrophicum' sp. nov. strain Cad16T, a photolithoautotroph purple sulfur bacterium isolated from an alpine meromictic lake.</title>
        <authorList>
            <person name="Luedin S.M."/>
            <person name="Pothier J.F."/>
            <person name="Danza F."/>
            <person name="Storelli N."/>
            <person name="Wittwer M."/>
            <person name="Tonolla M."/>
        </authorList>
    </citation>
    <scope>NUCLEOTIDE SEQUENCE [LARGE SCALE GENOMIC DNA]</scope>
    <source>
        <strain evidence="2 3">Cad16T</strain>
    </source>
</reference>
<dbReference type="Pfam" id="PF01909">
    <property type="entry name" value="NTP_transf_2"/>
    <property type="match status" value="1"/>
</dbReference>
<dbReference type="InterPro" id="IPR043519">
    <property type="entry name" value="NT_sf"/>
</dbReference>
<proteinExistence type="predicted"/>
<dbReference type="Proteomes" id="UP000232638">
    <property type="component" value="Chromosome"/>
</dbReference>
<organism evidence="2 3">
    <name type="scientific">Candidatus Thiodictyon syntrophicum</name>
    <dbReference type="NCBI Taxonomy" id="1166950"/>
    <lineage>
        <taxon>Bacteria</taxon>
        <taxon>Pseudomonadati</taxon>
        <taxon>Pseudomonadota</taxon>
        <taxon>Gammaproteobacteria</taxon>
        <taxon>Chromatiales</taxon>
        <taxon>Chromatiaceae</taxon>
        <taxon>Thiodictyon</taxon>
    </lineage>
</organism>
<dbReference type="AlphaFoldDB" id="A0A2K8U5I9"/>
<name>A0A2K8U5I9_9GAMM</name>
<dbReference type="EMBL" id="CP020370">
    <property type="protein sequence ID" value="AUB80301.1"/>
    <property type="molecule type" value="Genomic_DNA"/>
</dbReference>
<dbReference type="CDD" id="cd05403">
    <property type="entry name" value="NT_KNTase_like"/>
    <property type="match status" value="1"/>
</dbReference>
<dbReference type="SUPFAM" id="SSF81301">
    <property type="entry name" value="Nucleotidyltransferase"/>
    <property type="match status" value="1"/>
</dbReference>
<evidence type="ECO:0000313" key="3">
    <source>
        <dbReference type="Proteomes" id="UP000232638"/>
    </source>
</evidence>
<dbReference type="Gene3D" id="3.30.460.10">
    <property type="entry name" value="Beta Polymerase, domain 2"/>
    <property type="match status" value="1"/>
</dbReference>
<protein>
    <recommendedName>
        <fullName evidence="1">Polymerase nucleotidyl transferase domain-containing protein</fullName>
    </recommendedName>
</protein>
<dbReference type="GO" id="GO:0016779">
    <property type="term" value="F:nucleotidyltransferase activity"/>
    <property type="evidence" value="ECO:0007669"/>
    <property type="project" value="InterPro"/>
</dbReference>
<accession>A0A2K8U5I9</accession>
<dbReference type="InterPro" id="IPR002934">
    <property type="entry name" value="Polymerase_NTP_transf_dom"/>
</dbReference>
<gene>
    <name evidence="2" type="ORF">THSYN_04585</name>
</gene>
<feature type="domain" description="Polymerase nucleotidyl transferase" evidence="1">
    <location>
        <begin position="11"/>
        <end position="64"/>
    </location>
</feature>
<evidence type="ECO:0000259" key="1">
    <source>
        <dbReference type="Pfam" id="PF01909"/>
    </source>
</evidence>
<sequence length="105" mass="12048">MNERDFNIARELKGRLSGMVELLDFRIFGSRARGDADEYSDMDVFVEVERLDKNLKDMILDIAWDIGFHNLMVIAPLIFTRNELENTSLRASPIVNVIFAEGVQV</sequence>
<dbReference type="RefSeq" id="WP_100918103.1">
    <property type="nucleotide sequence ID" value="NZ_CP020370.1"/>
</dbReference>
<dbReference type="KEGG" id="tsy:THSYN_04585"/>
<evidence type="ECO:0000313" key="2">
    <source>
        <dbReference type="EMBL" id="AUB80301.1"/>
    </source>
</evidence>
<dbReference type="OrthoDB" id="5899752at2"/>
<keyword evidence="3" id="KW-1185">Reference proteome</keyword>